<dbReference type="NCBIfam" id="TIGR04183">
    <property type="entry name" value="Por_Secre_tail"/>
    <property type="match status" value="1"/>
</dbReference>
<reference evidence="2 3" key="1">
    <citation type="journal article" date="2016" name="Nat. Commun.">
        <title>Thousands of microbial genomes shed light on interconnected biogeochemical processes in an aquifer system.</title>
        <authorList>
            <person name="Anantharaman K."/>
            <person name="Brown C.T."/>
            <person name="Hug L.A."/>
            <person name="Sharon I."/>
            <person name="Castelle C.J."/>
            <person name="Probst A.J."/>
            <person name="Thomas B.C."/>
            <person name="Singh A."/>
            <person name="Wilkins M.J."/>
            <person name="Karaoz U."/>
            <person name="Brodie E.L."/>
            <person name="Williams K.H."/>
            <person name="Hubbard S.S."/>
            <person name="Banfield J.F."/>
        </authorList>
    </citation>
    <scope>NUCLEOTIDE SEQUENCE [LARGE SCALE GENOMIC DNA]</scope>
</reference>
<dbReference type="Pfam" id="PF18962">
    <property type="entry name" value="Por_Secre_tail"/>
    <property type="match status" value="1"/>
</dbReference>
<proteinExistence type="predicted"/>
<gene>
    <name evidence="2" type="ORF">A2519_11490</name>
</gene>
<organism evidence="2 3">
    <name type="scientific">Candidatus Raymondbacteria bacterium RIFOXYD12_FULL_49_13</name>
    <dbReference type="NCBI Taxonomy" id="1817890"/>
    <lineage>
        <taxon>Bacteria</taxon>
        <taxon>Raymondiibacteriota</taxon>
    </lineage>
</organism>
<evidence type="ECO:0000313" key="2">
    <source>
        <dbReference type="EMBL" id="OGK06875.1"/>
    </source>
</evidence>
<sequence>MSIVEKETAVRKLFFLAIAILTLFLSISGYVPTNVTVVYHSGQVFLTWDKPLSALADTEYTIYCNTSPITQSDLIAANKRVVVPSDHASNPILNFLANDVTSGWQSTQPPIAIVRNIITPLDPLFSGCAQQVPDNKNMVVLTTQVNGSYYYAVTATTGGVEDKSITSGNSAGPVIEIKQEPEPVLIWQSEARTARMYLQYMDIEHPMFNKNPPRGIYAWPYWVGVKDTSVSQKDTCVMELYLIGGHQTMNGIGDGISPWDITVNKIDVVVKPTDWDCWWFGYSQTMDFQDQAPQKAVLGPVVNYTQARVMDFLKWMIKESPYYSPRIDTNRIFVLGNSNGGYGTLTFTYNYPSMFAFSMTSSGEENPVRYVVDTVANKGILTAFYGWRSEYLVDHYSMTKAADMINIPHMLSINKGSALPFVFIRYGGQDSYSAYARGYFPAFNDSRQGWCGGVDGSAGHDGGQVPACPQLRTLRKNNSYPAFSNASGNAALPMPNPYNAADDYMFNTYFMWSTPYYQVGGFKNQVDETNRYEIVIASTAGDVVADITPRRMQRFDVVAGKEYILKNTGANDTNTVYQTDTVTADLDGLVTATGFQVKSGDQDIGGSRLIIVPKDPVTHIERSSVVQDGFLAVSIAPNPFNPTAVVLIQDNSLGARSRTSTIKIFDIRGKQVVSAIAAFTGNTCTYAWNAGALHAGMYLMEINAGKYTVIKKAILIK</sequence>
<name>A0A1F7FJH7_UNCRA</name>
<comment type="caution">
    <text evidence="2">The sequence shown here is derived from an EMBL/GenBank/DDBJ whole genome shotgun (WGS) entry which is preliminary data.</text>
</comment>
<dbReference type="AlphaFoldDB" id="A0A1F7FJH7"/>
<feature type="domain" description="Secretion system C-terminal sorting" evidence="1">
    <location>
        <begin position="637"/>
        <end position="714"/>
    </location>
</feature>
<dbReference type="InterPro" id="IPR029058">
    <property type="entry name" value="AB_hydrolase_fold"/>
</dbReference>
<dbReference type="EMBL" id="MFYX01000018">
    <property type="protein sequence ID" value="OGK06875.1"/>
    <property type="molecule type" value="Genomic_DNA"/>
</dbReference>
<dbReference type="InterPro" id="IPR026444">
    <property type="entry name" value="Secre_tail"/>
</dbReference>
<accession>A0A1F7FJH7</accession>
<evidence type="ECO:0000259" key="1">
    <source>
        <dbReference type="Pfam" id="PF18962"/>
    </source>
</evidence>
<dbReference type="Proteomes" id="UP000179243">
    <property type="component" value="Unassembled WGS sequence"/>
</dbReference>
<protein>
    <recommendedName>
        <fullName evidence="1">Secretion system C-terminal sorting domain-containing protein</fullName>
    </recommendedName>
</protein>
<evidence type="ECO:0000313" key="3">
    <source>
        <dbReference type="Proteomes" id="UP000179243"/>
    </source>
</evidence>
<dbReference type="SUPFAM" id="SSF53474">
    <property type="entry name" value="alpha/beta-Hydrolases"/>
    <property type="match status" value="1"/>
</dbReference>
<dbReference type="Gene3D" id="3.40.50.1820">
    <property type="entry name" value="alpha/beta hydrolase"/>
    <property type="match status" value="1"/>
</dbReference>